<keyword evidence="16" id="KW-1185">Reference proteome</keyword>
<keyword evidence="7 11" id="KW-0676">Redox-active center</keyword>
<dbReference type="Pfam" id="PF07992">
    <property type="entry name" value="Pyr_redox_2"/>
    <property type="match status" value="1"/>
</dbReference>
<dbReference type="InterPro" id="IPR036188">
    <property type="entry name" value="FAD/NAD-bd_sf"/>
</dbReference>
<evidence type="ECO:0000256" key="12">
    <source>
        <dbReference type="RuleBase" id="RU365016"/>
    </source>
</evidence>
<name>A0AAV0UPS7_HYABA</name>
<dbReference type="InterPro" id="IPR012999">
    <property type="entry name" value="Pyr_OxRdtase_I_AS"/>
</dbReference>
<dbReference type="GO" id="GO:0050661">
    <property type="term" value="F:NADP binding"/>
    <property type="evidence" value="ECO:0007669"/>
    <property type="project" value="InterPro"/>
</dbReference>
<dbReference type="InterPro" id="IPR006322">
    <property type="entry name" value="Glutathione_Rdtase_euk/bac"/>
</dbReference>
<evidence type="ECO:0000256" key="2">
    <source>
        <dbReference type="ARBA" id="ARBA00011738"/>
    </source>
</evidence>
<dbReference type="Gene3D" id="3.30.390.30">
    <property type="match status" value="1"/>
</dbReference>
<dbReference type="NCBIfam" id="TIGR01421">
    <property type="entry name" value="gluta_reduc_1"/>
    <property type="match status" value="1"/>
</dbReference>
<feature type="binding site" evidence="9">
    <location>
        <position position="279"/>
    </location>
    <ligand>
        <name>NAD(+)</name>
        <dbReference type="ChEBI" id="CHEBI:57540"/>
    </ligand>
</feature>
<feature type="domain" description="FAD/NAD(P)-binding" evidence="14">
    <location>
        <begin position="7"/>
        <end position="336"/>
    </location>
</feature>
<dbReference type="Pfam" id="PF02852">
    <property type="entry name" value="Pyr_redox_dim"/>
    <property type="match status" value="1"/>
</dbReference>
<comment type="function">
    <text evidence="12">Catalyzes the reduction of glutathione disulfide (GSSG) to reduced glutathione (GSH). Constitutes the major mechanism to maintain a high GSH:GSSG ratio in the cytosol.</text>
</comment>
<keyword evidence="6" id="KW-1015">Disulfide bond</keyword>
<dbReference type="FunFam" id="3.50.50.60:FF:000235">
    <property type="entry name" value="Glutathione reductase"/>
    <property type="match status" value="1"/>
</dbReference>
<evidence type="ECO:0000256" key="11">
    <source>
        <dbReference type="RuleBase" id="RU003691"/>
    </source>
</evidence>
<keyword evidence="12" id="KW-0521">NADP</keyword>
<keyword evidence="5 11" id="KW-0560">Oxidoreductase</keyword>
<evidence type="ECO:0000256" key="1">
    <source>
        <dbReference type="ARBA" id="ARBA00007532"/>
    </source>
</evidence>
<dbReference type="InterPro" id="IPR001100">
    <property type="entry name" value="Pyr_nuc-diS_OxRdtase"/>
</dbReference>
<comment type="subunit">
    <text evidence="2">Homodimer.</text>
</comment>
<evidence type="ECO:0000313" key="16">
    <source>
        <dbReference type="Proteomes" id="UP001162031"/>
    </source>
</evidence>
<evidence type="ECO:0000256" key="6">
    <source>
        <dbReference type="ARBA" id="ARBA00023157"/>
    </source>
</evidence>
<dbReference type="AlphaFoldDB" id="A0AAV0UPS7"/>
<dbReference type="SUPFAM" id="SSF51905">
    <property type="entry name" value="FAD/NAD(P)-binding domain"/>
    <property type="match status" value="1"/>
</dbReference>
<dbReference type="NCBIfam" id="NF004776">
    <property type="entry name" value="PRK06116.1"/>
    <property type="match status" value="1"/>
</dbReference>
<dbReference type="PRINTS" id="PR00411">
    <property type="entry name" value="PNDRDTASEI"/>
</dbReference>
<comment type="catalytic activity">
    <reaction evidence="12">
        <text>2 glutathione + NADP(+) = glutathione disulfide + NADPH + H(+)</text>
        <dbReference type="Rhea" id="RHEA:11740"/>
        <dbReference type="ChEBI" id="CHEBI:15378"/>
        <dbReference type="ChEBI" id="CHEBI:57783"/>
        <dbReference type="ChEBI" id="CHEBI:57925"/>
        <dbReference type="ChEBI" id="CHEBI:58297"/>
        <dbReference type="ChEBI" id="CHEBI:58349"/>
        <dbReference type="EC" id="1.8.1.7"/>
    </reaction>
</comment>
<evidence type="ECO:0000313" key="15">
    <source>
        <dbReference type="EMBL" id="CAI5737943.1"/>
    </source>
</evidence>
<dbReference type="FunFam" id="3.30.390.30:FF:000003">
    <property type="entry name" value="Glutathione reductase"/>
    <property type="match status" value="1"/>
</dbReference>
<feature type="active site" description="Proton acceptor" evidence="8">
    <location>
        <position position="459"/>
    </location>
</feature>
<protein>
    <recommendedName>
        <fullName evidence="12">Glutathione reductase</fullName>
        <ecNumber evidence="12">1.8.1.7</ecNumber>
    </recommendedName>
</protein>
<proteinExistence type="inferred from homology"/>
<dbReference type="InterPro" id="IPR016156">
    <property type="entry name" value="FAD/NAD-linked_Rdtase_dimer_sf"/>
</dbReference>
<feature type="binding site" evidence="9">
    <location>
        <position position="59"/>
    </location>
    <ligand>
        <name>FAD</name>
        <dbReference type="ChEBI" id="CHEBI:57692"/>
    </ligand>
</feature>
<evidence type="ECO:0000256" key="9">
    <source>
        <dbReference type="PIRSR" id="PIRSR000350-3"/>
    </source>
</evidence>
<dbReference type="Gene3D" id="3.50.50.60">
    <property type="entry name" value="FAD/NAD(P)-binding domain"/>
    <property type="match status" value="2"/>
</dbReference>
<comment type="similarity">
    <text evidence="1 11">Belongs to the class-I pyridine nucleotide-disulfide oxidoreductase family.</text>
</comment>
<dbReference type="GO" id="GO:0005739">
    <property type="term" value="C:mitochondrion"/>
    <property type="evidence" value="ECO:0007669"/>
    <property type="project" value="TreeGrafter"/>
</dbReference>
<keyword evidence="3 11" id="KW-0285">Flavoprotein</keyword>
<keyword evidence="9" id="KW-0547">Nucleotide-binding</keyword>
<dbReference type="PROSITE" id="PS00076">
    <property type="entry name" value="PYRIDINE_REDOX_1"/>
    <property type="match status" value="1"/>
</dbReference>
<gene>
    <name evidence="15" type="ORF">HBR001_LOCUS7322</name>
</gene>
<evidence type="ECO:0000256" key="10">
    <source>
        <dbReference type="PIRSR" id="PIRSR000350-4"/>
    </source>
</evidence>
<dbReference type="PRINTS" id="PR00368">
    <property type="entry name" value="FADPNR"/>
</dbReference>
<sequence length="494" mass="53562">MSDDTVYDYIVIGGGSGGMASARRAATYGAKVLVVERGRQYDGMGLGGTCVNFGCVPKKIMFNTAVHVEHFHRLKDYSINVAASDAFAFGDFDWGNMKTKRDAYIERLTGIYERNLGNAHVDHVQGIATCVAKDKVQVADRVFTGKHVLVAPGGVPLVPDLPGSEHVIDSDGFFRLEQQPRKVAVVGAGYIAVEMAGIFNVLKSDTTLFCRHDQVLRRFEPIVRDLVNEEMEKAGVTFVRNMSAVRIEKQPNGKLTFVVAVRGEEQQFSDFDTILFAVGRKPRTEDLGLQDIGVKLAEGGFIEVDAQENTSVPGVYAIGDATVTGWELTPVAIAAGRRLADRLFGGEKDACLNYHQIPSVIFSHPPIGTIGYTEPEAVTKFGEENVKVYTSKFVNLLHAMADPERKGKTAMKLVTVGEQETVVGVHVAGEGADEMIQGFGVAVKMNATKADFDNIVAIHPTASEELVTMAPWGMIKDKIVLPPKPVHPAPMAGP</sequence>
<evidence type="ECO:0000256" key="3">
    <source>
        <dbReference type="ARBA" id="ARBA00022630"/>
    </source>
</evidence>
<dbReference type="InterPro" id="IPR004099">
    <property type="entry name" value="Pyr_nucl-diS_OxRdtase_dimer"/>
</dbReference>
<dbReference type="EC" id="1.8.1.7" evidence="12"/>
<dbReference type="InterPro" id="IPR046952">
    <property type="entry name" value="GSHR/TRXR-like"/>
</dbReference>
<feature type="binding site" evidence="9">
    <location>
        <begin position="187"/>
        <end position="194"/>
    </location>
    <ligand>
        <name>NAD(+)</name>
        <dbReference type="ChEBI" id="CHEBI:57540"/>
    </ligand>
</feature>
<dbReference type="PANTHER" id="PTHR42737">
    <property type="entry name" value="GLUTATHIONE REDUCTASE"/>
    <property type="match status" value="1"/>
</dbReference>
<evidence type="ECO:0000256" key="8">
    <source>
        <dbReference type="PIRSR" id="PIRSR000350-2"/>
    </source>
</evidence>
<accession>A0AAV0UPS7</accession>
<keyword evidence="9" id="KW-0520">NAD</keyword>
<organism evidence="15 16">
    <name type="scientific">Hyaloperonospora brassicae</name>
    <name type="common">Brassica downy mildew</name>
    <name type="synonym">Peronospora brassicae</name>
    <dbReference type="NCBI Taxonomy" id="162125"/>
    <lineage>
        <taxon>Eukaryota</taxon>
        <taxon>Sar</taxon>
        <taxon>Stramenopiles</taxon>
        <taxon>Oomycota</taxon>
        <taxon>Peronosporomycetes</taxon>
        <taxon>Peronosporales</taxon>
        <taxon>Peronosporaceae</taxon>
        <taxon>Hyaloperonospora</taxon>
    </lineage>
</organism>
<dbReference type="GO" id="GO:0050660">
    <property type="term" value="F:flavin adenine dinucleotide binding"/>
    <property type="evidence" value="ECO:0007669"/>
    <property type="project" value="InterPro"/>
</dbReference>
<evidence type="ECO:0000256" key="5">
    <source>
        <dbReference type="ARBA" id="ARBA00023002"/>
    </source>
</evidence>
<reference evidence="15" key="1">
    <citation type="submission" date="2022-12" db="EMBL/GenBank/DDBJ databases">
        <authorList>
            <person name="Webb A."/>
        </authorList>
    </citation>
    <scope>NUCLEOTIDE SEQUENCE</scope>
    <source>
        <strain evidence="15">Hp1</strain>
    </source>
</reference>
<evidence type="ECO:0000259" key="13">
    <source>
        <dbReference type="Pfam" id="PF02852"/>
    </source>
</evidence>
<feature type="binding site" evidence="9">
    <location>
        <position position="320"/>
    </location>
    <ligand>
        <name>FAD</name>
        <dbReference type="ChEBI" id="CHEBI:57692"/>
    </ligand>
</feature>
<dbReference type="InterPro" id="IPR023753">
    <property type="entry name" value="FAD/NAD-binding_dom"/>
</dbReference>
<keyword evidence="4 9" id="KW-0274">FAD</keyword>
<dbReference type="EMBL" id="CANTFL010001352">
    <property type="protein sequence ID" value="CAI5737943.1"/>
    <property type="molecule type" value="Genomic_DNA"/>
</dbReference>
<comment type="subcellular location">
    <subcellularLocation>
        <location evidence="12">Cytoplasm</location>
    </subcellularLocation>
</comment>
<dbReference type="GO" id="GO:0034599">
    <property type="term" value="P:cellular response to oxidative stress"/>
    <property type="evidence" value="ECO:0007669"/>
    <property type="project" value="TreeGrafter"/>
</dbReference>
<evidence type="ECO:0000256" key="7">
    <source>
        <dbReference type="ARBA" id="ARBA00023284"/>
    </source>
</evidence>
<dbReference type="GO" id="GO:0045454">
    <property type="term" value="P:cell redox homeostasis"/>
    <property type="evidence" value="ECO:0007669"/>
    <property type="project" value="InterPro"/>
</dbReference>
<dbReference type="PIRSF" id="PIRSF000350">
    <property type="entry name" value="Mercury_reductase_MerA"/>
    <property type="match status" value="1"/>
</dbReference>
<dbReference type="GO" id="GO:0006749">
    <property type="term" value="P:glutathione metabolic process"/>
    <property type="evidence" value="ECO:0007669"/>
    <property type="project" value="InterPro"/>
</dbReference>
<evidence type="ECO:0000259" key="14">
    <source>
        <dbReference type="Pfam" id="PF07992"/>
    </source>
</evidence>
<comment type="cofactor">
    <cofactor evidence="9">
        <name>FAD</name>
        <dbReference type="ChEBI" id="CHEBI:57692"/>
    </cofactor>
    <text evidence="9">Binds 1 FAD per subunit.</text>
</comment>
<keyword evidence="12" id="KW-0963">Cytoplasm</keyword>
<dbReference type="GO" id="GO:0004362">
    <property type="term" value="F:glutathione-disulfide reductase (NADPH) activity"/>
    <property type="evidence" value="ECO:0007669"/>
    <property type="project" value="UniProtKB-EC"/>
</dbReference>
<feature type="domain" description="Pyridine nucleotide-disulphide oxidoreductase dimerisation" evidence="13">
    <location>
        <begin position="357"/>
        <end position="470"/>
    </location>
</feature>
<dbReference type="PANTHER" id="PTHR42737:SF2">
    <property type="entry name" value="GLUTATHIONE REDUCTASE"/>
    <property type="match status" value="1"/>
</dbReference>
<dbReference type="Proteomes" id="UP001162031">
    <property type="component" value="Unassembled WGS sequence"/>
</dbReference>
<feature type="disulfide bond" description="Redox-active" evidence="10">
    <location>
        <begin position="50"/>
        <end position="55"/>
    </location>
</feature>
<comment type="caution">
    <text evidence="15">The sequence shown here is derived from an EMBL/GenBank/DDBJ whole genome shotgun (WGS) entry which is preliminary data.</text>
</comment>
<dbReference type="SUPFAM" id="SSF55424">
    <property type="entry name" value="FAD/NAD-linked reductases, dimerisation (C-terminal) domain"/>
    <property type="match status" value="1"/>
</dbReference>
<dbReference type="GO" id="GO:0005829">
    <property type="term" value="C:cytosol"/>
    <property type="evidence" value="ECO:0007669"/>
    <property type="project" value="TreeGrafter"/>
</dbReference>
<evidence type="ECO:0000256" key="4">
    <source>
        <dbReference type="ARBA" id="ARBA00022827"/>
    </source>
</evidence>